<dbReference type="AlphaFoldDB" id="A0A5N6PYH8"/>
<dbReference type="PANTHER" id="PTHR37187">
    <property type="entry name" value="EXPRESSED PROTEIN"/>
    <property type="match status" value="1"/>
</dbReference>
<reference evidence="2 3" key="1">
    <citation type="submission" date="2019-05" db="EMBL/GenBank/DDBJ databases">
        <title>Mikania micrantha, genome provides insights into the molecular mechanism of rapid growth.</title>
        <authorList>
            <person name="Liu B."/>
        </authorList>
    </citation>
    <scope>NUCLEOTIDE SEQUENCE [LARGE SCALE GENOMIC DNA]</scope>
    <source>
        <strain evidence="2">NLD-2019</strain>
        <tissue evidence="2">Leaf</tissue>
    </source>
</reference>
<dbReference type="EMBL" id="SZYD01000002">
    <property type="protein sequence ID" value="KAD7117848.1"/>
    <property type="molecule type" value="Genomic_DNA"/>
</dbReference>
<dbReference type="PANTHER" id="PTHR37187:SF7">
    <property type="entry name" value="EXPRESSED PROTEIN"/>
    <property type="match status" value="1"/>
</dbReference>
<name>A0A5N6PYH8_9ASTR</name>
<keyword evidence="3" id="KW-1185">Reference proteome</keyword>
<dbReference type="Proteomes" id="UP000326396">
    <property type="component" value="Linkage Group LG10"/>
</dbReference>
<feature type="compositionally biased region" description="Basic and acidic residues" evidence="1">
    <location>
        <begin position="29"/>
        <end position="43"/>
    </location>
</feature>
<feature type="compositionally biased region" description="Basic residues" evidence="1">
    <location>
        <begin position="1"/>
        <end position="16"/>
    </location>
</feature>
<organism evidence="2 3">
    <name type="scientific">Mikania micrantha</name>
    <name type="common">bitter vine</name>
    <dbReference type="NCBI Taxonomy" id="192012"/>
    <lineage>
        <taxon>Eukaryota</taxon>
        <taxon>Viridiplantae</taxon>
        <taxon>Streptophyta</taxon>
        <taxon>Embryophyta</taxon>
        <taxon>Tracheophyta</taxon>
        <taxon>Spermatophyta</taxon>
        <taxon>Magnoliopsida</taxon>
        <taxon>eudicotyledons</taxon>
        <taxon>Gunneridae</taxon>
        <taxon>Pentapetalae</taxon>
        <taxon>asterids</taxon>
        <taxon>campanulids</taxon>
        <taxon>Asterales</taxon>
        <taxon>Asteraceae</taxon>
        <taxon>Asteroideae</taxon>
        <taxon>Heliantheae alliance</taxon>
        <taxon>Eupatorieae</taxon>
        <taxon>Mikania</taxon>
    </lineage>
</organism>
<sequence>MPSGAKKRKAAKKKKVNGSSTTYPLQVVVEKKDDGSSENKSNDTNEEEGNIELEVGSKFKSSHGSSSSSSDNSDDESRVIEKNVVVVESLPSESVPAVESVPEKIPAIVDPVKPVAGLLEEASQVFDEIENEKKKDIVVEETPVVTEKQTVVISETDIKDDYPTSSVVSESVKENEVENLFLLDEKAYSVSKDDPSSSTPTKSLISEVHVAERANGSDTNGHINRQALAASPAVAVQSTTTWKSCCGLFELFSGSERQ</sequence>
<gene>
    <name evidence="2" type="ORF">E3N88_05116</name>
</gene>
<evidence type="ECO:0000313" key="2">
    <source>
        <dbReference type="EMBL" id="KAD7117848.1"/>
    </source>
</evidence>
<feature type="compositionally biased region" description="Low complexity" evidence="1">
    <location>
        <begin position="62"/>
        <end position="71"/>
    </location>
</feature>
<comment type="caution">
    <text evidence="2">The sequence shown here is derived from an EMBL/GenBank/DDBJ whole genome shotgun (WGS) entry which is preliminary data.</text>
</comment>
<evidence type="ECO:0000256" key="1">
    <source>
        <dbReference type="SAM" id="MobiDB-lite"/>
    </source>
</evidence>
<protein>
    <submittedName>
        <fullName evidence="2">Uncharacterized protein</fullName>
    </submittedName>
</protein>
<dbReference type="OrthoDB" id="1930727at2759"/>
<feature type="region of interest" description="Disordered" evidence="1">
    <location>
        <begin position="1"/>
        <end position="80"/>
    </location>
</feature>
<proteinExistence type="predicted"/>
<evidence type="ECO:0000313" key="3">
    <source>
        <dbReference type="Proteomes" id="UP000326396"/>
    </source>
</evidence>
<accession>A0A5N6PYH8</accession>